<organism evidence="3 4">
    <name type="scientific">Flavobacterium microcysteis</name>
    <dbReference type="NCBI Taxonomy" id="2596891"/>
    <lineage>
        <taxon>Bacteria</taxon>
        <taxon>Pseudomonadati</taxon>
        <taxon>Bacteroidota</taxon>
        <taxon>Flavobacteriia</taxon>
        <taxon>Flavobacteriales</taxon>
        <taxon>Flavobacteriaceae</taxon>
        <taxon>Flavobacterium</taxon>
    </lineage>
</organism>
<dbReference type="CDD" id="cd10967">
    <property type="entry name" value="CE4_GLA_like_6s"/>
    <property type="match status" value="1"/>
</dbReference>
<dbReference type="PROSITE" id="PS51677">
    <property type="entry name" value="NODB"/>
    <property type="match status" value="1"/>
</dbReference>
<reference evidence="3 4" key="1">
    <citation type="submission" date="2019-06" db="EMBL/GenBank/DDBJ databases">
        <title>Flavobacterium sp. MaA-Y11 from geoumgang.</title>
        <authorList>
            <person name="Jeong S."/>
        </authorList>
    </citation>
    <scope>NUCLEOTIDE SEQUENCE [LARGE SCALE GENOMIC DNA]</scope>
    <source>
        <strain evidence="3 4">MaA-Y11</strain>
    </source>
</reference>
<protein>
    <submittedName>
        <fullName evidence="3">DUF2334 domain-containing protein</fullName>
    </submittedName>
</protein>
<evidence type="ECO:0000313" key="4">
    <source>
        <dbReference type="Proteomes" id="UP000319175"/>
    </source>
</evidence>
<dbReference type="PANTHER" id="PTHR34216:SF11">
    <property type="entry name" value="CHITOOLIGOSACCHARIDE DEACETYLASE"/>
    <property type="match status" value="1"/>
</dbReference>
<evidence type="ECO:0000259" key="2">
    <source>
        <dbReference type="PROSITE" id="PS51677"/>
    </source>
</evidence>
<dbReference type="GO" id="GO:0005975">
    <property type="term" value="P:carbohydrate metabolic process"/>
    <property type="evidence" value="ECO:0007669"/>
    <property type="project" value="InterPro"/>
</dbReference>
<dbReference type="PROSITE" id="PS51257">
    <property type="entry name" value="PROKAR_LIPOPROTEIN"/>
    <property type="match status" value="1"/>
</dbReference>
<comment type="caution">
    <text evidence="3">The sequence shown here is derived from an EMBL/GenBank/DDBJ whole genome shotgun (WGS) entry which is preliminary data.</text>
</comment>
<keyword evidence="4" id="KW-1185">Reference proteome</keyword>
<evidence type="ECO:0000256" key="1">
    <source>
        <dbReference type="ARBA" id="ARBA00022729"/>
    </source>
</evidence>
<gene>
    <name evidence="3" type="ORF">FJA49_04935</name>
</gene>
<dbReference type="GO" id="GO:0016810">
    <property type="term" value="F:hydrolase activity, acting on carbon-nitrogen (but not peptide) bonds"/>
    <property type="evidence" value="ECO:0007669"/>
    <property type="project" value="InterPro"/>
</dbReference>
<dbReference type="InterPro" id="IPR011330">
    <property type="entry name" value="Glyco_hydro/deAcase_b/a-brl"/>
</dbReference>
<dbReference type="Proteomes" id="UP000319175">
    <property type="component" value="Unassembled WGS sequence"/>
</dbReference>
<dbReference type="OrthoDB" id="2795102at2"/>
<dbReference type="RefSeq" id="WP_139999464.1">
    <property type="nucleotide sequence ID" value="NZ_VFJE01000051.1"/>
</dbReference>
<dbReference type="Pfam" id="PF01522">
    <property type="entry name" value="Polysacc_deac_1"/>
    <property type="match status" value="1"/>
</dbReference>
<dbReference type="InterPro" id="IPR051398">
    <property type="entry name" value="Polysacch_Deacetylase"/>
</dbReference>
<proteinExistence type="predicted"/>
<dbReference type="EMBL" id="VFJE01000051">
    <property type="protein sequence ID" value="TPD71247.1"/>
    <property type="molecule type" value="Genomic_DNA"/>
</dbReference>
<dbReference type="InterPro" id="IPR002509">
    <property type="entry name" value="NODB_dom"/>
</dbReference>
<evidence type="ECO:0000313" key="3">
    <source>
        <dbReference type="EMBL" id="TPD71247.1"/>
    </source>
</evidence>
<dbReference type="SUPFAM" id="SSF88713">
    <property type="entry name" value="Glycoside hydrolase/deacetylase"/>
    <property type="match status" value="1"/>
</dbReference>
<name>A0A501QGM0_9FLAO</name>
<reference evidence="3 4" key="2">
    <citation type="submission" date="2019-06" db="EMBL/GenBank/DDBJ databases">
        <authorList>
            <person name="Seo Y."/>
        </authorList>
    </citation>
    <scope>NUCLEOTIDE SEQUENCE [LARGE SCALE GENOMIC DNA]</scope>
    <source>
        <strain evidence="3 4">MaA-Y11</strain>
    </source>
</reference>
<keyword evidence="1" id="KW-0732">Signal</keyword>
<dbReference type="AlphaFoldDB" id="A0A501QGM0"/>
<feature type="domain" description="NodB homology" evidence="2">
    <location>
        <begin position="41"/>
        <end position="266"/>
    </location>
</feature>
<dbReference type="Gene3D" id="3.20.20.370">
    <property type="entry name" value="Glycoside hydrolase/deacetylase"/>
    <property type="match status" value="1"/>
</dbReference>
<dbReference type="PANTHER" id="PTHR34216">
    <property type="match status" value="1"/>
</dbReference>
<accession>A0A501QGM0</accession>
<sequence>MKSSLLKALFVLSLFTFISCEEVSKPEPEPKPEATQKPYKAGVVLSFDDAYVDEWFDANQALKKYGWKASFCVCRIDSIGAPQIQKLLEMQKEGHEIAGHGYHHYNAVKYVATNGINEYVNQEIDPMLASMKRLSFNVSSFAYPYGQRSDSIDKALSSKFNVIRGRAFRCDTPETEGCYFRGGKYMYAFGIDDNHVHFSMSYLLELLDYTKKNNKILILCGHKPVKNVTENYQTKIETLEFICDYMKLNDLQFYTLSDLYTMMPVN</sequence>